<dbReference type="OrthoDB" id="10455443at2759"/>
<proteinExistence type="predicted"/>
<feature type="coiled-coil region" evidence="1">
    <location>
        <begin position="123"/>
        <end position="182"/>
    </location>
</feature>
<evidence type="ECO:0000313" key="4">
    <source>
        <dbReference type="Proteomes" id="UP000748756"/>
    </source>
</evidence>
<keyword evidence="1" id="KW-0175">Coiled coil</keyword>
<reference evidence="3" key="1">
    <citation type="journal article" date="2020" name="Fungal Divers.">
        <title>Resolving the Mortierellaceae phylogeny through synthesis of multi-gene phylogenetics and phylogenomics.</title>
        <authorList>
            <person name="Vandepol N."/>
            <person name="Liber J."/>
            <person name="Desiro A."/>
            <person name="Na H."/>
            <person name="Kennedy M."/>
            <person name="Barry K."/>
            <person name="Grigoriev I.V."/>
            <person name="Miller A.N."/>
            <person name="O'Donnell K."/>
            <person name="Stajich J.E."/>
            <person name="Bonito G."/>
        </authorList>
    </citation>
    <scope>NUCLEOTIDE SEQUENCE</scope>
    <source>
        <strain evidence="3">NRRL 6426</strain>
    </source>
</reference>
<sequence>MGKHSKERIELLQETVDILMDQIQVLQNQIQALQHQSDDKDTLISILRDKTGNKDEHVKRVANWMEEQFQEGENLSHPTTLKPRVEGLDRGGKDNDYDGDKNQTEGPLSSDWVQEDSDNSDTIQVLRDEIEDLKIMIRKQKDQIENNNDAIQGLGDQLESNNDLIQQQKNQIQNLCNRFEDNLHSVVNLWSKLDHNNTMIIEQEEQVQGLRETMDGTSGRIEELRGEVANNRDLTQKMRAQIRANNNHIGELRGQTGDIDVQLVNLVSKTDELLLSRDQVQERVDMIELQWSSDRKRGHIVSEDVPKDQLENRPPQNKKVRTD</sequence>
<gene>
    <name evidence="3" type="ORF">BG015_005151</name>
</gene>
<feature type="coiled-coil region" evidence="1">
    <location>
        <begin position="9"/>
        <end position="36"/>
    </location>
</feature>
<feature type="region of interest" description="Disordered" evidence="2">
    <location>
        <begin position="69"/>
        <end position="120"/>
    </location>
</feature>
<evidence type="ECO:0000256" key="2">
    <source>
        <dbReference type="SAM" id="MobiDB-lite"/>
    </source>
</evidence>
<feature type="compositionally biased region" description="Basic and acidic residues" evidence="2">
    <location>
        <begin position="300"/>
        <end position="311"/>
    </location>
</feature>
<dbReference type="AlphaFoldDB" id="A0A9P5S0Z1"/>
<evidence type="ECO:0000313" key="3">
    <source>
        <dbReference type="EMBL" id="KAF9152512.1"/>
    </source>
</evidence>
<dbReference type="Proteomes" id="UP000748756">
    <property type="component" value="Unassembled WGS sequence"/>
</dbReference>
<organism evidence="3 4">
    <name type="scientific">Linnemannia schmuckeri</name>
    <dbReference type="NCBI Taxonomy" id="64567"/>
    <lineage>
        <taxon>Eukaryota</taxon>
        <taxon>Fungi</taxon>
        <taxon>Fungi incertae sedis</taxon>
        <taxon>Mucoromycota</taxon>
        <taxon>Mortierellomycotina</taxon>
        <taxon>Mortierellomycetes</taxon>
        <taxon>Mortierellales</taxon>
        <taxon>Mortierellaceae</taxon>
        <taxon>Linnemannia</taxon>
    </lineage>
</organism>
<dbReference type="EMBL" id="JAAAUQ010000239">
    <property type="protein sequence ID" value="KAF9152512.1"/>
    <property type="molecule type" value="Genomic_DNA"/>
</dbReference>
<feature type="compositionally biased region" description="Basic and acidic residues" evidence="2">
    <location>
        <begin position="83"/>
        <end position="103"/>
    </location>
</feature>
<accession>A0A9P5S0Z1</accession>
<keyword evidence="4" id="KW-1185">Reference proteome</keyword>
<comment type="caution">
    <text evidence="3">The sequence shown here is derived from an EMBL/GenBank/DDBJ whole genome shotgun (WGS) entry which is preliminary data.</text>
</comment>
<protein>
    <submittedName>
        <fullName evidence="3">Uncharacterized protein</fullName>
    </submittedName>
</protein>
<evidence type="ECO:0000256" key="1">
    <source>
        <dbReference type="SAM" id="Coils"/>
    </source>
</evidence>
<name>A0A9P5S0Z1_9FUNG</name>
<feature type="region of interest" description="Disordered" evidence="2">
    <location>
        <begin position="298"/>
        <end position="323"/>
    </location>
</feature>